<protein>
    <submittedName>
        <fullName evidence="1">Uncharacterized protein</fullName>
    </submittedName>
</protein>
<dbReference type="AlphaFoldDB" id="A0A5J4W3L9"/>
<dbReference type="EMBL" id="SNRW01003692">
    <property type="protein sequence ID" value="KAA6389166.1"/>
    <property type="molecule type" value="Genomic_DNA"/>
</dbReference>
<organism evidence="1 2">
    <name type="scientific">Streblomastix strix</name>
    <dbReference type="NCBI Taxonomy" id="222440"/>
    <lineage>
        <taxon>Eukaryota</taxon>
        <taxon>Metamonada</taxon>
        <taxon>Preaxostyla</taxon>
        <taxon>Oxymonadida</taxon>
        <taxon>Streblomastigidae</taxon>
        <taxon>Streblomastix</taxon>
    </lineage>
</organism>
<comment type="caution">
    <text evidence="1">The sequence shown here is derived from an EMBL/GenBank/DDBJ whole genome shotgun (WGS) entry which is preliminary data.</text>
</comment>
<evidence type="ECO:0000313" key="1">
    <source>
        <dbReference type="EMBL" id="KAA6389166.1"/>
    </source>
</evidence>
<gene>
    <name evidence="1" type="ORF">EZS28_015305</name>
</gene>
<evidence type="ECO:0000313" key="2">
    <source>
        <dbReference type="Proteomes" id="UP000324800"/>
    </source>
</evidence>
<sequence>MQDELRSQASALSQESMQGGALNVIRFNTFDEILFTMLYTFHKFFWLLFRMLEFLGIGTIGLCEEQFTKLFQTSSVILVSK</sequence>
<dbReference type="Proteomes" id="UP000324800">
    <property type="component" value="Unassembled WGS sequence"/>
</dbReference>
<accession>A0A5J4W3L9</accession>
<name>A0A5J4W3L9_9EUKA</name>
<reference evidence="1 2" key="1">
    <citation type="submission" date="2019-03" db="EMBL/GenBank/DDBJ databases">
        <title>Single cell metagenomics reveals metabolic interactions within the superorganism composed of flagellate Streblomastix strix and complex community of Bacteroidetes bacteria on its surface.</title>
        <authorList>
            <person name="Treitli S.C."/>
            <person name="Kolisko M."/>
            <person name="Husnik F."/>
            <person name="Keeling P."/>
            <person name="Hampl V."/>
        </authorList>
    </citation>
    <scope>NUCLEOTIDE SEQUENCE [LARGE SCALE GENOMIC DNA]</scope>
    <source>
        <strain evidence="1">ST1C</strain>
    </source>
</reference>
<proteinExistence type="predicted"/>